<dbReference type="SUPFAM" id="SSF140990">
    <property type="entry name" value="FtsH protease domain-like"/>
    <property type="match status" value="1"/>
</dbReference>
<sequence>MHNQGYATIGLVRRRHLLSPWTNRSRGPSGSSSETPNSVWNFGWLYRGFQGSMINGAAPGLRFIIPAWNASLGRWSPCFPRFWAWSSWGYCRMRKSPLLPPLSLPQSCFPSFGRIRPSPDGSSEGVAMKPAMESNIEREATAYHEAGHAVAGFALKRAFTKVSIVPGDTTVGHCAFMPRPLKKTPEYRTVDSKFRNIMERRAMTYLAGGEAEQLFYRIGKLTGRVQKHLDVDNHIAWGLGIDNGHAVEALGWLTKNRDDNELSAYLEWLGHRVRVILQDNWAAVEVLADKLLEVDTILRRECIALIRSALDDRSKEIFVVRYFALPR</sequence>
<dbReference type="GO" id="GO:0005524">
    <property type="term" value="F:ATP binding"/>
    <property type="evidence" value="ECO:0007669"/>
    <property type="project" value="InterPro"/>
</dbReference>
<dbReference type="Pfam" id="PF01434">
    <property type="entry name" value="Peptidase_M41"/>
    <property type="match status" value="1"/>
</dbReference>
<evidence type="ECO:0000259" key="1">
    <source>
        <dbReference type="Pfam" id="PF01434"/>
    </source>
</evidence>
<gene>
    <name evidence="2" type="ORF">ALOHA_HF4000005H07ctg2g3</name>
</gene>
<name>B3T0F0_9ZZZZ</name>
<organism evidence="2">
    <name type="scientific">uncultured marine microorganism HF4000_005H07</name>
    <dbReference type="NCBI Taxonomy" id="455506"/>
    <lineage>
        <taxon>unclassified sequences</taxon>
        <taxon>environmental samples</taxon>
    </lineage>
</organism>
<proteinExistence type="predicted"/>
<dbReference type="GO" id="GO:0004176">
    <property type="term" value="F:ATP-dependent peptidase activity"/>
    <property type="evidence" value="ECO:0007669"/>
    <property type="project" value="InterPro"/>
</dbReference>
<dbReference type="GO" id="GO:0006508">
    <property type="term" value="P:proteolysis"/>
    <property type="evidence" value="ECO:0007669"/>
    <property type="project" value="InterPro"/>
</dbReference>
<dbReference type="InterPro" id="IPR000642">
    <property type="entry name" value="Peptidase_M41"/>
</dbReference>
<dbReference type="Gene3D" id="1.20.58.760">
    <property type="entry name" value="Peptidase M41"/>
    <property type="match status" value="1"/>
</dbReference>
<dbReference type="AlphaFoldDB" id="B3T0F0"/>
<feature type="domain" description="Peptidase M41" evidence="1">
    <location>
        <begin position="134"/>
        <end position="225"/>
    </location>
</feature>
<dbReference type="EMBL" id="EU016565">
    <property type="protein sequence ID" value="ABZ06059.1"/>
    <property type="molecule type" value="Genomic_DNA"/>
</dbReference>
<accession>B3T0F0</accession>
<dbReference type="InterPro" id="IPR037219">
    <property type="entry name" value="Peptidase_M41-like"/>
</dbReference>
<reference evidence="2" key="1">
    <citation type="journal article" date="2008" name="ISME J.">
        <title>Genomic patterns of recombination, clonal divergence and environment in marine microbial populations.</title>
        <authorList>
            <person name="Konstantinidis K.T."/>
            <person name="Delong E.F."/>
        </authorList>
    </citation>
    <scope>NUCLEOTIDE SEQUENCE</scope>
</reference>
<protein>
    <submittedName>
        <fullName evidence="2">Putative peptidase family M41</fullName>
    </submittedName>
</protein>
<evidence type="ECO:0000313" key="2">
    <source>
        <dbReference type="EMBL" id="ABZ06059.1"/>
    </source>
</evidence>
<dbReference type="GO" id="GO:0004222">
    <property type="term" value="F:metalloendopeptidase activity"/>
    <property type="evidence" value="ECO:0007669"/>
    <property type="project" value="InterPro"/>
</dbReference>